<name>A0A841KRQ2_9FIRM</name>
<dbReference type="Pfam" id="PF04246">
    <property type="entry name" value="RseC_MucC"/>
    <property type="match status" value="1"/>
</dbReference>
<dbReference type="Proteomes" id="UP000579281">
    <property type="component" value="Unassembled WGS sequence"/>
</dbReference>
<dbReference type="InterPro" id="IPR007359">
    <property type="entry name" value="SigmaE_reg_RseC_MucC"/>
</dbReference>
<dbReference type="InterPro" id="IPR026268">
    <property type="entry name" value="RseC"/>
</dbReference>
<keyword evidence="1" id="KW-1133">Transmembrane helix</keyword>
<dbReference type="PIRSF" id="PIRSF004923">
    <property type="entry name" value="RseC"/>
    <property type="match status" value="1"/>
</dbReference>
<comment type="caution">
    <text evidence="2">The sequence shown here is derived from an EMBL/GenBank/DDBJ whole genome shotgun (WGS) entry which is preliminary data.</text>
</comment>
<organism evidence="2 3">
    <name type="scientific">Anaerosolibacter carboniphilus</name>
    <dbReference type="NCBI Taxonomy" id="1417629"/>
    <lineage>
        <taxon>Bacteria</taxon>
        <taxon>Bacillati</taxon>
        <taxon>Bacillota</taxon>
        <taxon>Clostridia</taxon>
        <taxon>Peptostreptococcales</taxon>
        <taxon>Thermotaleaceae</taxon>
        <taxon>Anaerosolibacter</taxon>
    </lineage>
</organism>
<dbReference type="EMBL" id="JACHEN010000004">
    <property type="protein sequence ID" value="MBB6214828.1"/>
    <property type="molecule type" value="Genomic_DNA"/>
</dbReference>
<dbReference type="PANTHER" id="PTHR35867:SF1">
    <property type="entry name" value="PROTEIN RSEC"/>
    <property type="match status" value="1"/>
</dbReference>
<protein>
    <submittedName>
        <fullName evidence="2">Sigma-E factor negative regulatory protein RseC</fullName>
    </submittedName>
</protein>
<dbReference type="AlphaFoldDB" id="A0A841KRQ2"/>
<sequence>MIQTGTVIETISGNKAKIHMKKHSACGDCGACQHGKENMELNIVAINEIGAKPGDFVEVNMETQNVMGAAFIIYVIPLLALLLGIGLGSYVLNSIGIQGNREVYAAGIGFLLTIIAYLTIKRFEGTFNKDKKYVPVVTKVLD</sequence>
<gene>
    <name evidence="2" type="ORF">HNQ80_000913</name>
</gene>
<reference evidence="2 3" key="1">
    <citation type="submission" date="2020-08" db="EMBL/GenBank/DDBJ databases">
        <title>Genomic Encyclopedia of Type Strains, Phase IV (KMG-IV): sequencing the most valuable type-strain genomes for metagenomic binning, comparative biology and taxonomic classification.</title>
        <authorList>
            <person name="Goeker M."/>
        </authorList>
    </citation>
    <scope>NUCLEOTIDE SEQUENCE [LARGE SCALE GENOMIC DNA]</scope>
    <source>
        <strain evidence="2 3">DSM 103526</strain>
    </source>
</reference>
<evidence type="ECO:0000313" key="2">
    <source>
        <dbReference type="EMBL" id="MBB6214828.1"/>
    </source>
</evidence>
<keyword evidence="1" id="KW-0812">Transmembrane</keyword>
<accession>A0A841KRQ2</accession>
<keyword evidence="3" id="KW-1185">Reference proteome</keyword>
<feature type="transmembrane region" description="Helical" evidence="1">
    <location>
        <begin position="103"/>
        <end position="120"/>
    </location>
</feature>
<evidence type="ECO:0000256" key="1">
    <source>
        <dbReference type="SAM" id="Phobius"/>
    </source>
</evidence>
<dbReference type="PANTHER" id="PTHR35867">
    <property type="entry name" value="PROTEIN RSEC"/>
    <property type="match status" value="1"/>
</dbReference>
<feature type="transmembrane region" description="Helical" evidence="1">
    <location>
        <begin position="71"/>
        <end position="91"/>
    </location>
</feature>
<evidence type="ECO:0000313" key="3">
    <source>
        <dbReference type="Proteomes" id="UP000579281"/>
    </source>
</evidence>
<keyword evidence="1" id="KW-0472">Membrane</keyword>
<dbReference type="RefSeq" id="WP_184308573.1">
    <property type="nucleotide sequence ID" value="NZ_JACHEN010000004.1"/>
</dbReference>
<proteinExistence type="predicted"/>